<gene>
    <name evidence="1" type="ORF">C0039_04605</name>
</gene>
<dbReference type="AlphaFoldDB" id="A0A2N5X7M1"/>
<evidence type="ECO:0000313" key="1">
    <source>
        <dbReference type="EMBL" id="PLW70479.1"/>
    </source>
</evidence>
<comment type="caution">
    <text evidence="1">The sequence shown here is derived from an EMBL/GenBank/DDBJ whole genome shotgun (WGS) entry which is preliminary data.</text>
</comment>
<keyword evidence="2" id="KW-1185">Reference proteome</keyword>
<name>A0A2N5X7M1_9GAMM</name>
<organism evidence="1 2">
    <name type="scientific">Pseudohalioglobus lutimaris</name>
    <dbReference type="NCBI Taxonomy" id="1737061"/>
    <lineage>
        <taxon>Bacteria</taxon>
        <taxon>Pseudomonadati</taxon>
        <taxon>Pseudomonadota</taxon>
        <taxon>Gammaproteobacteria</taxon>
        <taxon>Cellvibrionales</taxon>
        <taxon>Halieaceae</taxon>
        <taxon>Pseudohalioglobus</taxon>
    </lineage>
</organism>
<dbReference type="RefSeq" id="WP_101517365.1">
    <property type="nucleotide sequence ID" value="NZ_PKUS01000002.1"/>
</dbReference>
<reference evidence="1 2" key="1">
    <citation type="submission" date="2018-01" db="EMBL/GenBank/DDBJ databases">
        <title>The draft genome sequence of Halioglobus lutimaris HF004.</title>
        <authorList>
            <person name="Du Z.-J."/>
            <person name="Shi M.-J."/>
        </authorList>
    </citation>
    <scope>NUCLEOTIDE SEQUENCE [LARGE SCALE GENOMIC DNA]</scope>
    <source>
        <strain evidence="1 2">HF004</strain>
    </source>
</reference>
<accession>A0A2N5X7M1</accession>
<protein>
    <submittedName>
        <fullName evidence="1">Uncharacterized protein</fullName>
    </submittedName>
</protein>
<dbReference type="EMBL" id="PKUS01000002">
    <property type="protein sequence ID" value="PLW70479.1"/>
    <property type="molecule type" value="Genomic_DNA"/>
</dbReference>
<proteinExistence type="predicted"/>
<dbReference type="OrthoDB" id="9814088at2"/>
<sequence>MRIYEVEGRVIFLAQAATPELVDELTVDQLVKLTWRRNQNIDIVEFMLDEDMALQGRAIHPVEGLSYHEFVYCAYTLAAATDRLEFLLQVPDVH</sequence>
<evidence type="ECO:0000313" key="2">
    <source>
        <dbReference type="Proteomes" id="UP000235005"/>
    </source>
</evidence>
<dbReference type="Proteomes" id="UP000235005">
    <property type="component" value="Unassembled WGS sequence"/>
</dbReference>